<keyword evidence="3" id="KW-0731">Sigma factor</keyword>
<dbReference type="InterPro" id="IPR013325">
    <property type="entry name" value="RNA_pol_sigma_r2"/>
</dbReference>
<dbReference type="InterPro" id="IPR007627">
    <property type="entry name" value="RNA_pol_sigma70_r2"/>
</dbReference>
<evidence type="ECO:0000259" key="6">
    <source>
        <dbReference type="Pfam" id="PF08281"/>
    </source>
</evidence>
<dbReference type="EMBL" id="SKFH01000011">
    <property type="protein sequence ID" value="TCZ72244.1"/>
    <property type="molecule type" value="Genomic_DNA"/>
</dbReference>
<evidence type="ECO:0000259" key="5">
    <source>
        <dbReference type="Pfam" id="PF04542"/>
    </source>
</evidence>
<dbReference type="AlphaFoldDB" id="A0A4R4DZT7"/>
<dbReference type="NCBIfam" id="TIGR02937">
    <property type="entry name" value="sigma70-ECF"/>
    <property type="match status" value="1"/>
</dbReference>
<dbReference type="InterPro" id="IPR036388">
    <property type="entry name" value="WH-like_DNA-bd_sf"/>
</dbReference>
<dbReference type="NCBIfam" id="TIGR02985">
    <property type="entry name" value="Sig70_bacteroi1"/>
    <property type="match status" value="1"/>
</dbReference>
<dbReference type="InterPro" id="IPR014327">
    <property type="entry name" value="RNA_pol_sigma70_bacteroid"/>
</dbReference>
<dbReference type="InterPro" id="IPR039425">
    <property type="entry name" value="RNA_pol_sigma-70-like"/>
</dbReference>
<keyword evidence="4" id="KW-0804">Transcription</keyword>
<dbReference type="GO" id="GO:0016987">
    <property type="term" value="F:sigma factor activity"/>
    <property type="evidence" value="ECO:0007669"/>
    <property type="project" value="UniProtKB-KW"/>
</dbReference>
<proteinExistence type="inferred from homology"/>
<dbReference type="SUPFAM" id="SSF88946">
    <property type="entry name" value="Sigma2 domain of RNA polymerase sigma factors"/>
    <property type="match status" value="1"/>
</dbReference>
<evidence type="ECO:0000256" key="1">
    <source>
        <dbReference type="ARBA" id="ARBA00010641"/>
    </source>
</evidence>
<accession>A0A4R4DZT7</accession>
<feature type="domain" description="RNA polymerase sigma-70 region 2" evidence="5">
    <location>
        <begin position="52"/>
        <end position="119"/>
    </location>
</feature>
<evidence type="ECO:0000256" key="2">
    <source>
        <dbReference type="ARBA" id="ARBA00023015"/>
    </source>
</evidence>
<dbReference type="Pfam" id="PF08281">
    <property type="entry name" value="Sigma70_r4_2"/>
    <property type="match status" value="1"/>
</dbReference>
<dbReference type="PANTHER" id="PTHR43133:SF46">
    <property type="entry name" value="RNA POLYMERASE SIGMA-70 FACTOR ECF SUBFAMILY"/>
    <property type="match status" value="1"/>
</dbReference>
<dbReference type="InterPro" id="IPR013324">
    <property type="entry name" value="RNA_pol_sigma_r3/r4-like"/>
</dbReference>
<dbReference type="Pfam" id="PF04542">
    <property type="entry name" value="Sigma70_r2"/>
    <property type="match status" value="1"/>
</dbReference>
<comment type="similarity">
    <text evidence="1">Belongs to the sigma-70 factor family. ECF subfamily.</text>
</comment>
<keyword evidence="8" id="KW-1185">Reference proteome</keyword>
<evidence type="ECO:0000313" key="8">
    <source>
        <dbReference type="Proteomes" id="UP000295164"/>
    </source>
</evidence>
<keyword evidence="2" id="KW-0805">Transcription regulation</keyword>
<dbReference type="InterPro" id="IPR013249">
    <property type="entry name" value="RNA_pol_sigma70_r4_t2"/>
</dbReference>
<dbReference type="GO" id="GO:0006352">
    <property type="term" value="P:DNA-templated transcription initiation"/>
    <property type="evidence" value="ECO:0007669"/>
    <property type="project" value="InterPro"/>
</dbReference>
<dbReference type="OrthoDB" id="659361at2"/>
<dbReference type="SUPFAM" id="SSF88659">
    <property type="entry name" value="Sigma3 and sigma4 domains of RNA polymerase sigma factors"/>
    <property type="match status" value="1"/>
</dbReference>
<dbReference type="Proteomes" id="UP000295164">
    <property type="component" value="Unassembled WGS sequence"/>
</dbReference>
<dbReference type="Gene3D" id="1.10.1740.10">
    <property type="match status" value="1"/>
</dbReference>
<dbReference type="InterPro" id="IPR014284">
    <property type="entry name" value="RNA_pol_sigma-70_dom"/>
</dbReference>
<comment type="caution">
    <text evidence="7">The sequence shown here is derived from an EMBL/GenBank/DDBJ whole genome shotgun (WGS) entry which is preliminary data.</text>
</comment>
<evidence type="ECO:0000256" key="4">
    <source>
        <dbReference type="ARBA" id="ARBA00023163"/>
    </source>
</evidence>
<organism evidence="7 8">
    <name type="scientific">Flaviaesturariibacter aridisoli</name>
    <dbReference type="NCBI Taxonomy" id="2545761"/>
    <lineage>
        <taxon>Bacteria</taxon>
        <taxon>Pseudomonadati</taxon>
        <taxon>Bacteroidota</taxon>
        <taxon>Chitinophagia</taxon>
        <taxon>Chitinophagales</taxon>
        <taxon>Chitinophagaceae</taxon>
        <taxon>Flaviaestuariibacter</taxon>
    </lineage>
</organism>
<evidence type="ECO:0000256" key="3">
    <source>
        <dbReference type="ARBA" id="ARBA00023082"/>
    </source>
</evidence>
<sequence>MDIIQCAAVFDIRLDLVSLTHLKRLSVLQDLSTSELIQRIGAAGDAGAYRDLFLRYHDRLVAFAGHITHNRFTAEEVVSDVFLRLWINRGKLEQIANPNLYLYIAVRNAALNARDKERRHAHLPEAHSEALAAGSASDPEQLLLGREAGGRIEAIVNRLPAQCQLILRLVKEEGLRYKEVAALLGLSVKTVETQISIALRRIDRQLQPAGQTSLN</sequence>
<evidence type="ECO:0000313" key="7">
    <source>
        <dbReference type="EMBL" id="TCZ72244.1"/>
    </source>
</evidence>
<dbReference type="PANTHER" id="PTHR43133">
    <property type="entry name" value="RNA POLYMERASE ECF-TYPE SIGMA FACTO"/>
    <property type="match status" value="1"/>
</dbReference>
<protein>
    <submittedName>
        <fullName evidence="7">RNA polymerase sigma-70 factor</fullName>
    </submittedName>
</protein>
<name>A0A4R4DZT7_9BACT</name>
<gene>
    <name evidence="7" type="ORF">E0486_09135</name>
</gene>
<reference evidence="7 8" key="1">
    <citation type="submission" date="2019-03" db="EMBL/GenBank/DDBJ databases">
        <authorList>
            <person name="Kim M.K.M."/>
        </authorList>
    </citation>
    <scope>NUCLEOTIDE SEQUENCE [LARGE SCALE GENOMIC DNA]</scope>
    <source>
        <strain evidence="7 8">17J68-15</strain>
    </source>
</reference>
<dbReference type="GO" id="GO:0003677">
    <property type="term" value="F:DNA binding"/>
    <property type="evidence" value="ECO:0007669"/>
    <property type="project" value="InterPro"/>
</dbReference>
<dbReference type="Gene3D" id="1.10.10.10">
    <property type="entry name" value="Winged helix-like DNA-binding domain superfamily/Winged helix DNA-binding domain"/>
    <property type="match status" value="1"/>
</dbReference>
<feature type="domain" description="RNA polymerase sigma factor 70 region 4 type 2" evidence="6">
    <location>
        <begin position="151"/>
        <end position="201"/>
    </location>
</feature>